<gene>
    <name evidence="10" type="ORF">SLEP1_g4792</name>
</gene>
<dbReference type="Gene3D" id="1.10.8.430">
    <property type="entry name" value="Helical domain of apoptotic protease-activating factors"/>
    <property type="match status" value="1"/>
</dbReference>
<proteinExistence type="inferred from homology"/>
<keyword evidence="2" id="KW-0547">Nucleotide-binding</keyword>
<accession>A0AAV5HPV9</accession>
<feature type="transmembrane region" description="Helical" evidence="6">
    <location>
        <begin position="307"/>
        <end position="329"/>
    </location>
</feature>
<dbReference type="GO" id="GO:0006952">
    <property type="term" value="P:defense response"/>
    <property type="evidence" value="ECO:0007669"/>
    <property type="project" value="UniProtKB-KW"/>
</dbReference>
<dbReference type="Proteomes" id="UP001054252">
    <property type="component" value="Unassembled WGS sequence"/>
</dbReference>
<dbReference type="InterPro" id="IPR002182">
    <property type="entry name" value="NB-ARC"/>
</dbReference>
<evidence type="ECO:0000256" key="3">
    <source>
        <dbReference type="ARBA" id="ARBA00022821"/>
    </source>
</evidence>
<feature type="transmembrane region" description="Helical" evidence="6">
    <location>
        <begin position="20"/>
        <end position="38"/>
    </location>
</feature>
<evidence type="ECO:0000256" key="6">
    <source>
        <dbReference type="SAM" id="Phobius"/>
    </source>
</evidence>
<evidence type="ECO:0000313" key="10">
    <source>
        <dbReference type="EMBL" id="GKU90848.1"/>
    </source>
</evidence>
<protein>
    <recommendedName>
        <fullName evidence="12">AAA+ ATPase domain-containing protein</fullName>
    </recommendedName>
</protein>
<dbReference type="InterPro" id="IPR032675">
    <property type="entry name" value="LRR_dom_sf"/>
</dbReference>
<dbReference type="PANTHER" id="PTHR33463">
    <property type="entry name" value="NB-ARC DOMAIN-CONTAINING PROTEIN-RELATED"/>
    <property type="match status" value="1"/>
</dbReference>
<evidence type="ECO:0000256" key="4">
    <source>
        <dbReference type="ARBA" id="ARBA00022840"/>
    </source>
</evidence>
<feature type="coiled-coil region" evidence="5">
    <location>
        <begin position="462"/>
        <end position="492"/>
    </location>
</feature>
<keyword evidence="5" id="KW-0175">Coiled coil</keyword>
<dbReference type="SUPFAM" id="SSF52058">
    <property type="entry name" value="L domain-like"/>
    <property type="match status" value="1"/>
</dbReference>
<evidence type="ECO:0000313" key="11">
    <source>
        <dbReference type="Proteomes" id="UP001054252"/>
    </source>
</evidence>
<keyword evidence="6" id="KW-0812">Transmembrane</keyword>
<feature type="transmembrane region" description="Helical" evidence="6">
    <location>
        <begin position="275"/>
        <end position="295"/>
    </location>
</feature>
<dbReference type="GO" id="GO:0005524">
    <property type="term" value="F:ATP binding"/>
    <property type="evidence" value="ECO:0007669"/>
    <property type="project" value="UniProtKB-KW"/>
</dbReference>
<comment type="caution">
    <text evidence="10">The sequence shown here is derived from an EMBL/GenBank/DDBJ whole genome shotgun (WGS) entry which is preliminary data.</text>
</comment>
<evidence type="ECO:0008006" key="12">
    <source>
        <dbReference type="Google" id="ProtNLM"/>
    </source>
</evidence>
<organism evidence="10 11">
    <name type="scientific">Rubroshorea leprosula</name>
    <dbReference type="NCBI Taxonomy" id="152421"/>
    <lineage>
        <taxon>Eukaryota</taxon>
        <taxon>Viridiplantae</taxon>
        <taxon>Streptophyta</taxon>
        <taxon>Embryophyta</taxon>
        <taxon>Tracheophyta</taxon>
        <taxon>Spermatophyta</taxon>
        <taxon>Magnoliopsida</taxon>
        <taxon>eudicotyledons</taxon>
        <taxon>Gunneridae</taxon>
        <taxon>Pentapetalae</taxon>
        <taxon>rosids</taxon>
        <taxon>malvids</taxon>
        <taxon>Malvales</taxon>
        <taxon>Dipterocarpaceae</taxon>
        <taxon>Rubroshorea</taxon>
    </lineage>
</organism>
<dbReference type="Gene3D" id="3.80.10.10">
    <property type="entry name" value="Ribonuclease Inhibitor"/>
    <property type="match status" value="2"/>
</dbReference>
<dbReference type="EMBL" id="BPVZ01000004">
    <property type="protein sequence ID" value="GKU90848.1"/>
    <property type="molecule type" value="Genomic_DNA"/>
</dbReference>
<feature type="transmembrane region" description="Helical" evidence="6">
    <location>
        <begin position="50"/>
        <end position="73"/>
    </location>
</feature>
<dbReference type="GO" id="GO:0043531">
    <property type="term" value="F:ADP binding"/>
    <property type="evidence" value="ECO:0007669"/>
    <property type="project" value="InterPro"/>
</dbReference>
<evidence type="ECO:0000256" key="5">
    <source>
        <dbReference type="SAM" id="Coils"/>
    </source>
</evidence>
<dbReference type="InterPro" id="IPR025315">
    <property type="entry name" value="DUF4220"/>
</dbReference>
<evidence type="ECO:0000259" key="8">
    <source>
        <dbReference type="Pfam" id="PF13968"/>
    </source>
</evidence>
<dbReference type="InterPro" id="IPR027417">
    <property type="entry name" value="P-loop_NTPase"/>
</dbReference>
<feature type="domain" description="NB-ARC" evidence="7">
    <location>
        <begin position="583"/>
        <end position="725"/>
    </location>
</feature>
<evidence type="ECO:0000259" key="9">
    <source>
        <dbReference type="Pfam" id="PF23247"/>
    </source>
</evidence>
<dbReference type="Pfam" id="PF13968">
    <property type="entry name" value="DUF4220"/>
    <property type="match status" value="1"/>
</dbReference>
<dbReference type="Gene3D" id="3.40.50.300">
    <property type="entry name" value="P-loop containing nucleotide triphosphate hydrolases"/>
    <property type="match status" value="1"/>
</dbReference>
<keyword evidence="4" id="KW-0067">ATP-binding</keyword>
<dbReference type="SUPFAM" id="SSF52540">
    <property type="entry name" value="P-loop containing nucleoside triphosphate hydrolases"/>
    <property type="match status" value="1"/>
</dbReference>
<dbReference type="InterPro" id="IPR057135">
    <property type="entry name" value="At4g27190-like_LRR"/>
</dbReference>
<keyword evidence="6" id="KW-1133">Transmembrane helix</keyword>
<dbReference type="Pfam" id="PF23247">
    <property type="entry name" value="LRR_RPS2"/>
    <property type="match status" value="2"/>
</dbReference>
<dbReference type="InterPro" id="IPR050905">
    <property type="entry name" value="Plant_NBS-LRR"/>
</dbReference>
<dbReference type="PRINTS" id="PR00364">
    <property type="entry name" value="DISEASERSIST"/>
</dbReference>
<keyword evidence="3" id="KW-0611">Plant defense</keyword>
<name>A0AAV5HPV9_9ROSI</name>
<dbReference type="InterPro" id="IPR042197">
    <property type="entry name" value="Apaf_helical"/>
</dbReference>
<sequence length="1695" mass="193612">MWPPVIETAKKVWGTWSIRVFVIVSLSLQIFLIWFARYRKWRGGKWGKCLDVLIWFAYLLADWVAGFTIGLILSEQSKSTPTERSDVHVFWAPFLLLHLGGPDTITSFALEDNEFWIRHLLGLGFQVGSTAYVFVKSLPENKLWLPTILVLMAGIIKYAERNRAFYLASFDHLGDDWLPSEWGDEIPVPAEFQKMEKFEQSQEQMLLWTAVHHFGTIKMMLVGPLLYPDQCSEIRETFLQVGDSSQVLQIMEIELSLLYEVLHTKLPVVGCMMGYIFRFITMCCISVALFSFFLFRKYYLLKQLDVWLTYGLLIWAFVLDIISIVLLISSDWYLAAHIRKTRSRFFKKRRWSRAVSQLNFITYYVSDYPSLLKEVADFLRIRGLLEDIKGIRCLSSKDFKEDDPEWQFIFKEVKELNEFLNSKMTAPSQTVLDTKQVWLYGRERVLQVVDQSFTTNHNMFVHKDQSNVIKMLRKQIADLEDEKESVKRYTEDFYGSRTEALQNWLGNTSNLIQTAHYLAEDVGNRGKSPFQLRKKAEQICKDIAGHVQKARGFSNIPLSYRQQKVAADRFEDFGSRSDVLKGIMEALRSPFINKIGVYGKPGVGKTMMVREVKRRAEQEGLFDAVLMATVGRNPDLARIEDEIARVSNEQTGLIEKVLVILDDLWEPGLSLELLGINGKEEDNVISYKLLLTSRDRDVVSLLSETQFKIDILTQVEAWNLFKKIADDPDKSRGLPFYANEITKKCEELPIAVATLANALRRRNLIEWKTTLRKLQTLPNSSQIPQSLCSAIELHYSGLKSNELQIFLLCSLLGQNATIQNLLKYGIGLGLFPGVKSIEEARAQVLILVTRLRDSSLLLDNGSSLYFDMHDLVRDFATSTVSKEFGVLALTESAPINGSRMEGMDLFIKWIYLSNGDASQLPNELKCPKLTFLHLSEKSPSLASPPNLFRDKEGLKVLSLLKMKFLSIPSSSISLPKSLCTLCLDQVVLGAANIGTMIGELENLQVLSLVGSDIKELPEQMGQLANLKLLDLSDCTKLKVIPPGVLSSLSGLEELYMRNSFVQWAEGIEEHENQNASLAELQTLMSLTSIELHVICKIWKIPEGLFSENLARFKVFLGDRWNNWNSSWGVSKLLKLKPDARSSSHHSVRKLLKKTNELHLEGLIGVKNVVNELDNNGFQELKYLFVQDASEVQHIISVLKPAFPVLEVVFSSNLEELQLCSIGNIYTIWHTSMISRLEKLEKLIIHDSKNLECLFSSSVAWHSEGMIKLLLPKLKRLELGELPKLKGICWERAAMVCDSLEWIIIWNCYSLSRSPLYLPQLENGQPSPPPSLKQIVVWPREYWEYLEWDHPNAELVLLPFCGIYHSFPSKLVEGRIKRLELTDIDVENTWVPPSVQELVLKGCNYLRSLNDISSTKDAEELKCCRIRNCNGVKCVFSSSINLLAQKLEALDLLSLKNLEALFEAEAITKSPLPPDTFSSLKTISVWHCHKIKTLFPFSMYLQSLEEIDIEACDQMEEIIAWVAEEAGGENEGVIQLILPKLKSLKLRELPTLKSICSRRALMVCDSLEEIWIDNCESLRRIPLYLPLLDNGQPSPPPSLKRIKVRWESWWESLEWDHPNARAVLLRFREFTRFSWSFEFSLTEEEDEEEITSPCNSHLHHVSSNQCGKAEISASISSWASRNLDTSQRRGSAILNL</sequence>
<evidence type="ECO:0000256" key="2">
    <source>
        <dbReference type="ARBA" id="ARBA00022741"/>
    </source>
</evidence>
<dbReference type="PANTHER" id="PTHR33463:SF192">
    <property type="entry name" value="DISEASE RESISTANCE PROTEIN RPS2-LIKE"/>
    <property type="match status" value="1"/>
</dbReference>
<evidence type="ECO:0000256" key="1">
    <source>
        <dbReference type="ARBA" id="ARBA00008894"/>
    </source>
</evidence>
<keyword evidence="11" id="KW-1185">Reference proteome</keyword>
<dbReference type="Pfam" id="PF00931">
    <property type="entry name" value="NB-ARC"/>
    <property type="match status" value="1"/>
</dbReference>
<evidence type="ECO:0000259" key="7">
    <source>
        <dbReference type="Pfam" id="PF00931"/>
    </source>
</evidence>
<reference evidence="10 11" key="1">
    <citation type="journal article" date="2021" name="Commun. Biol.">
        <title>The genome of Shorea leprosula (Dipterocarpaceae) highlights the ecological relevance of drought in aseasonal tropical rainforests.</title>
        <authorList>
            <person name="Ng K.K.S."/>
            <person name="Kobayashi M.J."/>
            <person name="Fawcett J.A."/>
            <person name="Hatakeyama M."/>
            <person name="Paape T."/>
            <person name="Ng C.H."/>
            <person name="Ang C.C."/>
            <person name="Tnah L.H."/>
            <person name="Lee C.T."/>
            <person name="Nishiyama T."/>
            <person name="Sese J."/>
            <person name="O'Brien M.J."/>
            <person name="Copetti D."/>
            <person name="Mohd Noor M.I."/>
            <person name="Ong R.C."/>
            <person name="Putra M."/>
            <person name="Sireger I.Z."/>
            <person name="Indrioko S."/>
            <person name="Kosugi Y."/>
            <person name="Izuno A."/>
            <person name="Isagi Y."/>
            <person name="Lee S.L."/>
            <person name="Shimizu K.K."/>
        </authorList>
    </citation>
    <scope>NUCLEOTIDE SEQUENCE [LARGE SCALE GENOMIC DNA]</scope>
    <source>
        <strain evidence="10">214</strain>
    </source>
</reference>
<feature type="domain" description="Disease resistance protein At4g27190-like leucine-rich repeats" evidence="9">
    <location>
        <begin position="1464"/>
        <end position="1580"/>
    </location>
</feature>
<feature type="domain" description="DUF4220" evidence="8">
    <location>
        <begin position="55"/>
        <end position="363"/>
    </location>
</feature>
<feature type="domain" description="Disease resistance protein At4g27190-like leucine-rich repeats" evidence="9">
    <location>
        <begin position="1209"/>
        <end position="1311"/>
    </location>
</feature>
<keyword evidence="6" id="KW-0472">Membrane</keyword>
<comment type="similarity">
    <text evidence="1">Belongs to the disease resistance NB-LRR family.</text>
</comment>